<dbReference type="EMBL" id="BSXT01001093">
    <property type="protein sequence ID" value="GMF38530.1"/>
    <property type="molecule type" value="Genomic_DNA"/>
</dbReference>
<dbReference type="AlphaFoldDB" id="A0A9W6XHA2"/>
<accession>A0A9W6XHA2</accession>
<name>A0A9W6XHA2_9STRA</name>
<evidence type="ECO:0000259" key="1">
    <source>
        <dbReference type="Pfam" id="PF00501"/>
    </source>
</evidence>
<comment type="caution">
    <text evidence="2">The sequence shown here is derived from an EMBL/GenBank/DDBJ whole genome shotgun (WGS) entry which is preliminary data.</text>
</comment>
<dbReference type="InterPro" id="IPR042099">
    <property type="entry name" value="ANL_N_sf"/>
</dbReference>
<dbReference type="InterPro" id="IPR020845">
    <property type="entry name" value="AMP-binding_CS"/>
</dbReference>
<dbReference type="Gene3D" id="3.40.50.12780">
    <property type="entry name" value="N-terminal domain of ligase-like"/>
    <property type="match status" value="1"/>
</dbReference>
<keyword evidence="3" id="KW-1185">Reference proteome</keyword>
<dbReference type="PROSITE" id="PS00455">
    <property type="entry name" value="AMP_BINDING"/>
    <property type="match status" value="1"/>
</dbReference>
<dbReference type="SUPFAM" id="SSF56801">
    <property type="entry name" value="Acetyl-CoA synthetase-like"/>
    <property type="match status" value="1"/>
</dbReference>
<dbReference type="Proteomes" id="UP001165121">
    <property type="component" value="Unassembled WGS sequence"/>
</dbReference>
<evidence type="ECO:0000313" key="2">
    <source>
        <dbReference type="EMBL" id="GMF38530.1"/>
    </source>
</evidence>
<feature type="domain" description="AMP-dependent synthetase/ligase" evidence="1">
    <location>
        <begin position="1"/>
        <end position="189"/>
    </location>
</feature>
<dbReference type="GO" id="GO:0050218">
    <property type="term" value="F:propionate-CoA ligase activity"/>
    <property type="evidence" value="ECO:0007669"/>
    <property type="project" value="TreeGrafter"/>
</dbReference>
<gene>
    <name evidence="2" type="ORF">Pfra01_001115200</name>
</gene>
<reference evidence="2" key="1">
    <citation type="submission" date="2023-04" db="EMBL/GenBank/DDBJ databases">
        <title>Phytophthora fragariaefolia NBRC 109709.</title>
        <authorList>
            <person name="Ichikawa N."/>
            <person name="Sato H."/>
            <person name="Tonouchi N."/>
        </authorList>
    </citation>
    <scope>NUCLEOTIDE SEQUENCE</scope>
    <source>
        <strain evidence="2">NBRC 109709</strain>
    </source>
</reference>
<dbReference type="PANTHER" id="PTHR43347">
    <property type="entry name" value="ACYL-COA SYNTHETASE"/>
    <property type="match status" value="1"/>
</dbReference>
<proteinExistence type="predicted"/>
<protein>
    <submittedName>
        <fullName evidence="2">Unnamed protein product</fullName>
    </submittedName>
</protein>
<sequence>MPAVLETTVAMLACARLGAVHSVVFGGFATLELAARIEDATPKIIISASCGVEPKGIIDYGPLLNGAIERSAWKPSKVVMMQRDLCPFPMTKGRDVDWRDVMAMGSPVDAVPVLATDPLYILYTSGTTGRPKGVVRDNGGHAVALKWAMRNVFDITPNDTFFAASDMGWTVGHSLVVYGPLVHGCTVSFNISRCALSSTNLLSPLQSVLYAGKPVGTPDAGTYWRLITEYGIKSMFTAPTALRAIRKEDPHAVLLKDKKKEIRKTFE</sequence>
<evidence type="ECO:0000313" key="3">
    <source>
        <dbReference type="Proteomes" id="UP001165121"/>
    </source>
</evidence>
<dbReference type="Pfam" id="PF00501">
    <property type="entry name" value="AMP-binding"/>
    <property type="match status" value="1"/>
</dbReference>
<dbReference type="PANTHER" id="PTHR43347:SF3">
    <property type="entry name" value="ACYL-COA SYNTHETASE SHORT-CHAIN FAMILY MEMBER 3, MITOCHONDRIAL"/>
    <property type="match status" value="1"/>
</dbReference>
<organism evidence="2 3">
    <name type="scientific">Phytophthora fragariaefolia</name>
    <dbReference type="NCBI Taxonomy" id="1490495"/>
    <lineage>
        <taxon>Eukaryota</taxon>
        <taxon>Sar</taxon>
        <taxon>Stramenopiles</taxon>
        <taxon>Oomycota</taxon>
        <taxon>Peronosporomycetes</taxon>
        <taxon>Peronosporales</taxon>
        <taxon>Peronosporaceae</taxon>
        <taxon>Phytophthora</taxon>
    </lineage>
</organism>
<dbReference type="OrthoDB" id="3352408at2759"/>
<dbReference type="InterPro" id="IPR000873">
    <property type="entry name" value="AMP-dep_synth/lig_dom"/>
</dbReference>